<name>A0A953M2V9_9BACT</name>
<reference evidence="3" key="1">
    <citation type="journal article" date="2021" name="bioRxiv">
        <title>Unraveling nitrogen, sulfur and carbon metabolic pathways and microbial community transcriptional responses to substrate deprivation and toxicity stresses in a bioreactor mimicking anoxic brackish coastal sediment conditions.</title>
        <authorList>
            <person name="Martins P.D."/>
            <person name="Echeveste M.J."/>
            <person name="Arshad A."/>
            <person name="Kurth J."/>
            <person name="Ouboter H."/>
            <person name="Jetten M.S.M."/>
            <person name="Welte C.U."/>
        </authorList>
    </citation>
    <scope>NUCLEOTIDE SEQUENCE</scope>
    <source>
        <strain evidence="3">MAG_39</strain>
    </source>
</reference>
<evidence type="ECO:0000256" key="2">
    <source>
        <dbReference type="SAM" id="SignalP"/>
    </source>
</evidence>
<evidence type="ECO:0000256" key="1">
    <source>
        <dbReference type="ARBA" id="ARBA00022729"/>
    </source>
</evidence>
<dbReference type="InterPro" id="IPR029046">
    <property type="entry name" value="LolA/LolB/LppX"/>
</dbReference>
<feature type="signal peptide" evidence="2">
    <location>
        <begin position="1"/>
        <end position="19"/>
    </location>
</feature>
<dbReference type="PANTHER" id="PTHR35869">
    <property type="entry name" value="OUTER-MEMBRANE LIPOPROTEIN CARRIER PROTEIN"/>
    <property type="match status" value="1"/>
</dbReference>
<sequence length="209" mass="23644">MKIKYGISSVLFFSLLLLAATLCSAGAEDEAARIQKAYEKIKDVKGSFVQKSHVRDLKRTDTYQGRFFIKPPKMKWEYQGEKAQTVFITGEEIIIYQKKENQAFQSRFDRSTYGQAPIALLGGFGDIRKEFEVTMKGDRLHLKPKKPMGTIAYIEITPAEGDFPIGALTIVDSLSNRIDVQLKDVTVNTGLKDRIFEFTPPEGVNILRQ</sequence>
<protein>
    <submittedName>
        <fullName evidence="3">Outer membrane lipoprotein carrier protein LolA</fullName>
    </submittedName>
</protein>
<evidence type="ECO:0000313" key="3">
    <source>
        <dbReference type="EMBL" id="MBZ0157955.1"/>
    </source>
</evidence>
<dbReference type="PANTHER" id="PTHR35869:SF1">
    <property type="entry name" value="OUTER-MEMBRANE LIPOPROTEIN CARRIER PROTEIN"/>
    <property type="match status" value="1"/>
</dbReference>
<reference evidence="3" key="2">
    <citation type="submission" date="2021-08" db="EMBL/GenBank/DDBJ databases">
        <authorList>
            <person name="Dalcin Martins P."/>
        </authorList>
    </citation>
    <scope>NUCLEOTIDE SEQUENCE</scope>
    <source>
        <strain evidence="3">MAG_39</strain>
    </source>
</reference>
<keyword evidence="3" id="KW-0449">Lipoprotein</keyword>
<comment type="caution">
    <text evidence="3">The sequence shown here is derived from an EMBL/GenBank/DDBJ whole genome shotgun (WGS) entry which is preliminary data.</text>
</comment>
<dbReference type="AlphaFoldDB" id="A0A953M2V9"/>
<dbReference type="SUPFAM" id="SSF89392">
    <property type="entry name" value="Prokaryotic lipoproteins and lipoprotein localization factors"/>
    <property type="match status" value="1"/>
</dbReference>
<accession>A0A953M2V9</accession>
<dbReference type="Gene3D" id="2.50.20.10">
    <property type="entry name" value="Lipoprotein localisation LolA/LolB/LppX"/>
    <property type="match status" value="1"/>
</dbReference>
<feature type="chain" id="PRO_5037948310" evidence="2">
    <location>
        <begin position="20"/>
        <end position="209"/>
    </location>
</feature>
<dbReference type="InterPro" id="IPR004564">
    <property type="entry name" value="OM_lipoprot_carrier_LolA-like"/>
</dbReference>
<organism evidence="3 4">
    <name type="scientific">Candidatus Nitrobium versatile</name>
    <dbReference type="NCBI Taxonomy" id="2884831"/>
    <lineage>
        <taxon>Bacteria</taxon>
        <taxon>Pseudomonadati</taxon>
        <taxon>Nitrospirota</taxon>
        <taxon>Nitrospiria</taxon>
        <taxon>Nitrospirales</taxon>
        <taxon>Nitrospiraceae</taxon>
        <taxon>Candidatus Nitrobium</taxon>
    </lineage>
</organism>
<gene>
    <name evidence="3" type="ORF">K8I29_17290</name>
</gene>
<dbReference type="CDD" id="cd16325">
    <property type="entry name" value="LolA"/>
    <property type="match status" value="1"/>
</dbReference>
<dbReference type="EMBL" id="JAIOIV010000132">
    <property type="protein sequence ID" value="MBZ0157955.1"/>
    <property type="molecule type" value="Genomic_DNA"/>
</dbReference>
<evidence type="ECO:0000313" key="4">
    <source>
        <dbReference type="Proteomes" id="UP000705867"/>
    </source>
</evidence>
<dbReference type="Proteomes" id="UP000705867">
    <property type="component" value="Unassembled WGS sequence"/>
</dbReference>
<dbReference type="Pfam" id="PF03548">
    <property type="entry name" value="LolA"/>
    <property type="match status" value="1"/>
</dbReference>
<keyword evidence="1 2" id="KW-0732">Signal</keyword>
<proteinExistence type="predicted"/>